<reference evidence="1 2" key="1">
    <citation type="submission" date="2020-08" db="EMBL/GenBank/DDBJ databases">
        <title>Genomic Encyclopedia of Archaeal and Bacterial Type Strains, Phase II (KMG-II): from individual species to whole genera.</title>
        <authorList>
            <person name="Goeker M."/>
        </authorList>
    </citation>
    <scope>NUCLEOTIDE SEQUENCE [LARGE SCALE GENOMIC DNA]</scope>
    <source>
        <strain evidence="1 2">DSM 43850</strain>
    </source>
</reference>
<keyword evidence="2" id="KW-1185">Reference proteome</keyword>
<evidence type="ECO:0000313" key="1">
    <source>
        <dbReference type="EMBL" id="MBA8928865.1"/>
    </source>
</evidence>
<accession>A0ABR6BPR3</accession>
<gene>
    <name evidence="1" type="ORF">BC739_006082</name>
</gene>
<name>A0ABR6BPR3_9PSEU</name>
<dbReference type="RefSeq" id="WP_025356091.1">
    <property type="nucleotide sequence ID" value="NZ_BAAABQ010000016.1"/>
</dbReference>
<protein>
    <submittedName>
        <fullName evidence="1">Uncharacterized protein</fullName>
    </submittedName>
</protein>
<comment type="caution">
    <text evidence="1">The sequence shown here is derived from an EMBL/GenBank/DDBJ whole genome shotgun (WGS) entry which is preliminary data.</text>
</comment>
<evidence type="ECO:0000313" key="2">
    <source>
        <dbReference type="Proteomes" id="UP000517916"/>
    </source>
</evidence>
<dbReference type="EMBL" id="JACJID010000004">
    <property type="protein sequence ID" value="MBA8928865.1"/>
    <property type="molecule type" value="Genomic_DNA"/>
</dbReference>
<organism evidence="1 2">
    <name type="scientific">Kutzneria viridogrisea</name>
    <dbReference type="NCBI Taxonomy" id="47990"/>
    <lineage>
        <taxon>Bacteria</taxon>
        <taxon>Bacillati</taxon>
        <taxon>Actinomycetota</taxon>
        <taxon>Actinomycetes</taxon>
        <taxon>Pseudonocardiales</taxon>
        <taxon>Pseudonocardiaceae</taxon>
        <taxon>Kutzneria</taxon>
    </lineage>
</organism>
<dbReference type="Proteomes" id="UP000517916">
    <property type="component" value="Unassembled WGS sequence"/>
</dbReference>
<sequence length="322" mass="34873">MSTTVDGLTAELKVVRKGRGLRGIDVHDVGPNLRELCGVLAEDSPPVVRDKLARRLTASADGLPADLRLAVLAALSLIPEVDSPFLNERVQWLSGQFQRDSRTVRRKIDQGITALAEAAASGMASTALPGGTVNARWHTRHLRAAVVVGAPRIESFEARRVHVSEDGLDELDLAMTVPAPASLSGTASPADLGVDVLFGGRLVAKHMESADRFGFHLRLPRPLRAGEEHEFALRIKPAPHWEVEPHYVCVPKYPCDRFQLSVRFAAGTMPQAVHLLAGVFQRDVDDTGPVVGEAVRPDAVGEVHAQFRDLTPGLAYGLRWSP</sequence>
<proteinExistence type="predicted"/>